<dbReference type="RefSeq" id="WP_127151051.1">
    <property type="nucleotide sequence ID" value="NZ_CP029042.1"/>
</dbReference>
<sequence length="342" mass="37320">MVSGAGAAEQLIEADGVEKVFSVRRKAGRLRRVRQEVRAVDGISFRVPRGEMVGYIGPNGAGKSTTIKMLTGILVPSGGRLRVAGIDPARERTRLARRIGVVFGQRTTLWWDLPLKDSYELVRRMYRIPDSVHRANLERCVELLDLGPLLTVPVRQLSLGQRMRGDIAAALLHDPEVLYLDEPTIGLDVISKAKVREFLREVNAERGTTVLLTTHDLTDIEQLCRRVMVIDHGHLVYDGGLDGLRAAGDGERTLVVDLARELPPIEGVPGARTVRVDGPRQWLAFPASQSAAPLVAAVAERYPLVDLSVREPDIETLIAELYAGGGTRRDVAGNGGRAGDAL</sequence>
<dbReference type="Gene3D" id="3.40.50.300">
    <property type="entry name" value="P-loop containing nucleotide triphosphate hydrolases"/>
    <property type="match status" value="1"/>
</dbReference>
<dbReference type="InterPro" id="IPR003439">
    <property type="entry name" value="ABC_transporter-like_ATP-bd"/>
</dbReference>
<evidence type="ECO:0000256" key="1">
    <source>
        <dbReference type="ARBA" id="ARBA00004202"/>
    </source>
</evidence>
<dbReference type="PROSITE" id="PS50893">
    <property type="entry name" value="ABC_TRANSPORTER_2"/>
    <property type="match status" value="1"/>
</dbReference>
<proteinExistence type="predicted"/>
<protein>
    <submittedName>
        <fullName evidence="7">Methionine ABC transporter ATP-binding protein</fullName>
    </submittedName>
</protein>
<dbReference type="GO" id="GO:0005524">
    <property type="term" value="F:ATP binding"/>
    <property type="evidence" value="ECO:0007669"/>
    <property type="project" value="UniProtKB-KW"/>
</dbReference>
<gene>
    <name evidence="7" type="ORF">DDE74_14730</name>
</gene>
<comment type="subcellular location">
    <subcellularLocation>
        <location evidence="1">Cell membrane</location>
        <topology evidence="1">Peripheral membrane protein</topology>
    </subcellularLocation>
</comment>
<dbReference type="AlphaFoldDB" id="A0A3Q9K9U0"/>
<dbReference type="InterPro" id="IPR027417">
    <property type="entry name" value="P-loop_NTPase"/>
</dbReference>
<evidence type="ECO:0000256" key="5">
    <source>
        <dbReference type="ARBA" id="ARBA00023251"/>
    </source>
</evidence>
<evidence type="ECO:0000256" key="4">
    <source>
        <dbReference type="ARBA" id="ARBA00022840"/>
    </source>
</evidence>
<dbReference type="SUPFAM" id="SSF52540">
    <property type="entry name" value="P-loop containing nucleoside triphosphate hydrolases"/>
    <property type="match status" value="1"/>
</dbReference>
<dbReference type="Proteomes" id="UP000275579">
    <property type="component" value="Chromosome"/>
</dbReference>
<evidence type="ECO:0000259" key="6">
    <source>
        <dbReference type="PROSITE" id="PS50893"/>
    </source>
</evidence>
<dbReference type="Pfam" id="PF00005">
    <property type="entry name" value="ABC_tran"/>
    <property type="match status" value="1"/>
</dbReference>
<keyword evidence="2" id="KW-0813">Transport</keyword>
<dbReference type="EMBL" id="CP029042">
    <property type="protein sequence ID" value="AZS72034.1"/>
    <property type="molecule type" value="Genomic_DNA"/>
</dbReference>
<evidence type="ECO:0000256" key="2">
    <source>
        <dbReference type="ARBA" id="ARBA00022448"/>
    </source>
</evidence>
<dbReference type="GO" id="GO:0046677">
    <property type="term" value="P:response to antibiotic"/>
    <property type="evidence" value="ECO:0007669"/>
    <property type="project" value="UniProtKB-KW"/>
</dbReference>
<keyword evidence="5" id="KW-0046">Antibiotic resistance</keyword>
<accession>A0A3Q9K9U0</accession>
<dbReference type="InterPro" id="IPR003593">
    <property type="entry name" value="AAA+_ATPase"/>
</dbReference>
<reference evidence="7 8" key="1">
    <citation type="submission" date="2018-04" db="EMBL/GenBank/DDBJ databases">
        <title>Complete genome sequences of Streptomyces lydicus strain WYEC and characterization of antagonistic properties of biological control agents.</title>
        <authorList>
            <person name="Mariita R.M."/>
            <person name="Sello J.K."/>
        </authorList>
    </citation>
    <scope>NUCLEOTIDE SEQUENCE [LARGE SCALE GENOMIC DNA]</scope>
    <source>
        <strain evidence="7 8">WYEC 108</strain>
    </source>
</reference>
<dbReference type="GO" id="GO:0016887">
    <property type="term" value="F:ATP hydrolysis activity"/>
    <property type="evidence" value="ECO:0007669"/>
    <property type="project" value="InterPro"/>
</dbReference>
<dbReference type="PANTHER" id="PTHR42711">
    <property type="entry name" value="ABC TRANSPORTER ATP-BINDING PROTEIN"/>
    <property type="match status" value="1"/>
</dbReference>
<organism evidence="7 8">
    <name type="scientific">Streptomyces lydicus</name>
    <dbReference type="NCBI Taxonomy" id="47763"/>
    <lineage>
        <taxon>Bacteria</taxon>
        <taxon>Bacillati</taxon>
        <taxon>Actinomycetota</taxon>
        <taxon>Actinomycetes</taxon>
        <taxon>Kitasatosporales</taxon>
        <taxon>Streptomycetaceae</taxon>
        <taxon>Streptomyces</taxon>
    </lineage>
</organism>
<evidence type="ECO:0000313" key="7">
    <source>
        <dbReference type="EMBL" id="AZS72034.1"/>
    </source>
</evidence>
<evidence type="ECO:0000256" key="3">
    <source>
        <dbReference type="ARBA" id="ARBA00022741"/>
    </source>
</evidence>
<keyword evidence="4 7" id="KW-0067">ATP-binding</keyword>
<dbReference type="InterPro" id="IPR050763">
    <property type="entry name" value="ABC_transporter_ATP-binding"/>
</dbReference>
<evidence type="ECO:0000313" key="8">
    <source>
        <dbReference type="Proteomes" id="UP000275579"/>
    </source>
</evidence>
<dbReference type="PANTHER" id="PTHR42711:SF1">
    <property type="entry name" value="ABC-TRANSPORT PROTEIN, ATP-BINDING COMPONENT"/>
    <property type="match status" value="1"/>
</dbReference>
<keyword evidence="3" id="KW-0547">Nucleotide-binding</keyword>
<feature type="domain" description="ABC transporter" evidence="6">
    <location>
        <begin position="12"/>
        <end position="257"/>
    </location>
</feature>
<dbReference type="SMART" id="SM00382">
    <property type="entry name" value="AAA"/>
    <property type="match status" value="1"/>
</dbReference>
<dbReference type="GO" id="GO:0005886">
    <property type="term" value="C:plasma membrane"/>
    <property type="evidence" value="ECO:0007669"/>
    <property type="project" value="UniProtKB-SubCell"/>
</dbReference>
<name>A0A3Q9K9U0_9ACTN</name>